<accession>A0A1C7M7Y0</accession>
<feature type="compositionally biased region" description="Basic and acidic residues" evidence="2">
    <location>
        <begin position="42"/>
        <end position="79"/>
    </location>
</feature>
<feature type="compositionally biased region" description="Basic and acidic residues" evidence="2">
    <location>
        <begin position="16"/>
        <end position="31"/>
    </location>
</feature>
<name>A0A1C7M7Y0_GRIFR</name>
<evidence type="ECO:0000256" key="1">
    <source>
        <dbReference type="ARBA" id="ARBA00023125"/>
    </source>
</evidence>
<dbReference type="STRING" id="5627.A0A1C7M7Y0"/>
<dbReference type="PANTHER" id="PTHR33050">
    <property type="entry name" value="REVERSE TRANSCRIPTASE DOMAIN-CONTAINING PROTEIN"/>
    <property type="match status" value="1"/>
</dbReference>
<feature type="region of interest" description="Disordered" evidence="2">
    <location>
        <begin position="116"/>
        <end position="167"/>
    </location>
</feature>
<comment type="caution">
    <text evidence="3">The sequence shown here is derived from an EMBL/GenBank/DDBJ whole genome shotgun (WGS) entry which is preliminary data.</text>
</comment>
<dbReference type="InterPro" id="IPR010998">
    <property type="entry name" value="Integrase_recombinase_N"/>
</dbReference>
<dbReference type="PANTHER" id="PTHR33050:SF7">
    <property type="entry name" value="RIBONUCLEASE H"/>
    <property type="match status" value="1"/>
</dbReference>
<feature type="compositionally biased region" description="Polar residues" evidence="2">
    <location>
        <begin position="80"/>
        <end position="90"/>
    </location>
</feature>
<dbReference type="GO" id="GO:0003677">
    <property type="term" value="F:DNA binding"/>
    <property type="evidence" value="ECO:0007669"/>
    <property type="project" value="UniProtKB-KW"/>
</dbReference>
<feature type="compositionally biased region" description="Low complexity" evidence="2">
    <location>
        <begin position="810"/>
        <end position="836"/>
    </location>
</feature>
<organism evidence="3 4">
    <name type="scientific">Grifola frondosa</name>
    <name type="common">Maitake</name>
    <name type="synonym">Polyporus frondosus</name>
    <dbReference type="NCBI Taxonomy" id="5627"/>
    <lineage>
        <taxon>Eukaryota</taxon>
        <taxon>Fungi</taxon>
        <taxon>Dikarya</taxon>
        <taxon>Basidiomycota</taxon>
        <taxon>Agaricomycotina</taxon>
        <taxon>Agaricomycetes</taxon>
        <taxon>Polyporales</taxon>
        <taxon>Grifolaceae</taxon>
        <taxon>Grifola</taxon>
    </lineage>
</organism>
<feature type="compositionally biased region" description="Polar residues" evidence="2">
    <location>
        <begin position="133"/>
        <end position="146"/>
    </location>
</feature>
<gene>
    <name evidence="3" type="ORF">A0H81_06637</name>
</gene>
<dbReference type="Gene3D" id="1.10.150.130">
    <property type="match status" value="1"/>
</dbReference>
<dbReference type="SUPFAM" id="SSF47823">
    <property type="entry name" value="lambda integrase-like, N-terminal domain"/>
    <property type="match status" value="1"/>
</dbReference>
<dbReference type="InterPro" id="IPR052055">
    <property type="entry name" value="Hepadnavirus_pol/RT"/>
</dbReference>
<feature type="compositionally biased region" description="Polar residues" evidence="2">
    <location>
        <begin position="1"/>
        <end position="11"/>
    </location>
</feature>
<proteinExistence type="predicted"/>
<evidence type="ECO:0000313" key="4">
    <source>
        <dbReference type="Proteomes" id="UP000092993"/>
    </source>
</evidence>
<keyword evidence="4" id="KW-1185">Reference proteome</keyword>
<dbReference type="OrthoDB" id="3267267at2759"/>
<dbReference type="AlphaFoldDB" id="A0A1C7M7Y0"/>
<feature type="region of interest" description="Disordered" evidence="2">
    <location>
        <begin position="1"/>
        <end position="90"/>
    </location>
</feature>
<evidence type="ECO:0000313" key="3">
    <source>
        <dbReference type="EMBL" id="OBZ73015.1"/>
    </source>
</evidence>
<sequence length="1024" mass="114709">MTMTKQMNEAATSFFMEHKERHPQRGRDFSGKSRRRSASPTQDKRSRGPQTREPRYRKEDHRHSPQTDKPRSESHRVARESTSPTGSLFATAHTSPAKWCARSASAVTAIPSLLAQQPRHGTESNPDAGETQWVGSSTPEAQSSVRIGSDPPAARHQIPSTNTSVPAAERRTTELTDALLRRRYEGFTPFRADAWEAYLVKSGLIERYPELPSSIRYGFYIGIPQIFTTNSPANSPSVQVHSEEFNRIITHELKQKRYLGPFSRSEVESLIGPFQSSPLSLIPKTTPGALRLIQDYSYPRAPTASYKSINFAIDSSDYPCTWGTFATICLTIARLPPGSQAAVRDVAEAYRNIPLDSSQWPGTVVRISEDDKFVIDTNASFGAKPNCGIYGNADDAACDIMRSEGIGPLTKWVDDHTLFRILRAFIEEYNRRREEWRCRIEAAGGRHHDGGRIWFGGDSLPDGRTEEFDEDMCFPIRDLSSRSPRSAEDSAYTYNLRDVDEISEELGIPWQKSKDIPFTNEFPYTGFRWNISEQTVSIPPEKKSKYLAAIQEWRTSRTHTLREVQKLYGKLLHTTLVVREGRAYLTSLESMLGIFGDRPFMPRTPPVTTPSDIRWWTDTLSRPSLSRRIPRPVEVFDPRTYSNASSECGIGVCVGDRWRAWRLLPGWKGDGREIGWAEAVGFEFAIKILLKLGIPYDDFKVYGDNKGVVEGWWNGRSRNSQVNGVFRRVFKALGERTAFSRYVTSAANPADGPSRGVYPQLPYSFRPSQFLLKSVSSSSTSTPHSPPRSSAYGKRAYTPYRRPSPHETKSTSAKRSTASNATIGTTSSSKKMSSGGTRIRFNAPLVRGTTQNENRPKPYTAGLIPTPSILRPHCLARDRLRLWKPAQNRDAAGSSLSEADLQRIFDVLTSAWAMSTLEAYGAGLLLFHIVCDQKQIPENERSPASAPLISSFIATLAGSYSAKTLNSYVYGVKAWHILHGLDWRVNKDEIEALLKAAEARAPPSSKRKKRPPVTTNILIALEHN</sequence>
<feature type="region of interest" description="Disordered" evidence="2">
    <location>
        <begin position="775"/>
        <end position="836"/>
    </location>
</feature>
<dbReference type="OMA" id="ICLTIAR"/>
<protein>
    <submittedName>
        <fullName evidence="3">Uncharacterized protein</fullName>
    </submittedName>
</protein>
<dbReference type="Proteomes" id="UP000092993">
    <property type="component" value="Unassembled WGS sequence"/>
</dbReference>
<dbReference type="EMBL" id="LUGG01000007">
    <property type="protein sequence ID" value="OBZ73015.1"/>
    <property type="molecule type" value="Genomic_DNA"/>
</dbReference>
<keyword evidence="1" id="KW-0238">DNA-binding</keyword>
<feature type="compositionally biased region" description="Low complexity" evidence="2">
    <location>
        <begin position="775"/>
        <end position="790"/>
    </location>
</feature>
<evidence type="ECO:0000256" key="2">
    <source>
        <dbReference type="SAM" id="MobiDB-lite"/>
    </source>
</evidence>
<reference evidence="3 4" key="1">
    <citation type="submission" date="2016-03" db="EMBL/GenBank/DDBJ databases">
        <title>Whole genome sequencing of Grifola frondosa 9006-11.</title>
        <authorList>
            <person name="Min B."/>
            <person name="Park H."/>
            <person name="Kim J.-G."/>
            <person name="Cho H."/>
            <person name="Oh Y.-L."/>
            <person name="Kong W.-S."/>
            <person name="Choi I.-G."/>
        </authorList>
    </citation>
    <scope>NUCLEOTIDE SEQUENCE [LARGE SCALE GENOMIC DNA]</scope>
    <source>
        <strain evidence="3 4">9006-11</strain>
    </source>
</reference>